<dbReference type="AlphaFoldDB" id="W0RTN4"/>
<dbReference type="EMBL" id="CP007130">
    <property type="protein sequence ID" value="AHG93812.1"/>
    <property type="molecule type" value="Genomic_DNA"/>
</dbReference>
<dbReference type="NCBIfam" id="TIGR00229">
    <property type="entry name" value="sensory_box"/>
    <property type="match status" value="1"/>
</dbReference>
<dbReference type="InterPro" id="IPR007891">
    <property type="entry name" value="CHASE3"/>
</dbReference>
<name>W0RTN4_9BACT</name>
<dbReference type="eggNOG" id="COG5001">
    <property type="taxonomic scope" value="Bacteria"/>
</dbReference>
<dbReference type="CDD" id="cd01949">
    <property type="entry name" value="GGDEF"/>
    <property type="match status" value="1"/>
</dbReference>
<keyword evidence="5" id="KW-1185">Reference proteome</keyword>
<dbReference type="Pfam" id="PF08448">
    <property type="entry name" value="PAS_4"/>
    <property type="match status" value="1"/>
</dbReference>
<dbReference type="Proteomes" id="UP000019151">
    <property type="component" value="Plasmid 2"/>
</dbReference>
<dbReference type="Pfam" id="PF00990">
    <property type="entry name" value="GGDEF"/>
    <property type="match status" value="1"/>
</dbReference>
<dbReference type="InParanoid" id="W0RTN4"/>
<dbReference type="SUPFAM" id="SSF55785">
    <property type="entry name" value="PYP-like sensor domain (PAS domain)"/>
    <property type="match status" value="1"/>
</dbReference>
<dbReference type="PROSITE" id="PS50887">
    <property type="entry name" value="GGDEF"/>
    <property type="match status" value="1"/>
</dbReference>
<evidence type="ECO:0000259" key="2">
    <source>
        <dbReference type="PROSITE" id="PS50112"/>
    </source>
</evidence>
<dbReference type="NCBIfam" id="TIGR00254">
    <property type="entry name" value="GGDEF"/>
    <property type="match status" value="1"/>
</dbReference>
<dbReference type="SMART" id="SM00267">
    <property type="entry name" value="GGDEF"/>
    <property type="match status" value="1"/>
</dbReference>
<dbReference type="OrthoDB" id="101222at2"/>
<accession>W0RTN4</accession>
<protein>
    <submittedName>
        <fullName evidence="4">Diguanylate cyclase</fullName>
    </submittedName>
</protein>
<dbReference type="InterPro" id="IPR035965">
    <property type="entry name" value="PAS-like_dom_sf"/>
</dbReference>
<dbReference type="Gene3D" id="3.30.70.270">
    <property type="match status" value="1"/>
</dbReference>
<dbReference type="PANTHER" id="PTHR44757">
    <property type="entry name" value="DIGUANYLATE CYCLASE DGCP"/>
    <property type="match status" value="1"/>
</dbReference>
<dbReference type="Gene3D" id="3.30.450.20">
    <property type="entry name" value="PAS domain"/>
    <property type="match status" value="1"/>
</dbReference>
<dbReference type="InterPro" id="IPR000014">
    <property type="entry name" value="PAS"/>
</dbReference>
<proteinExistence type="predicted"/>
<dbReference type="InterPro" id="IPR029787">
    <property type="entry name" value="Nucleotide_cyclase"/>
</dbReference>
<sequence length="517" mass="55782">MASLSSARTIRRAGVAGVLVAVLAVLAAARLLYTGQREASDAAQWVDHTHRVIEHLDDLELAVARSETALRDRVLVGPTAPAQAYPVARARAESSLAAAFDSTRDNPTQHRRLRALGVALRARFSEAAATMALIDASTPALAAARLAGDRTTGSAERVHRLLTAARDDERSLLATRAARAGAAAHRVRLESAWALLVGLGVVLASFWAVRRETMLLAAAWRNARAAEASARDSEERYRLLFASSPRPTWVYDTETLRFLAVNPAAVAHYGFSESEFLAMTLADIRTDAEREEVRTWVAAAGDAPTTSQRRHTTKDGREIDVQLASHPLTFGERRARLVVVEDVTDRRRLEAKLQDLAVRDPLTGLLNRRGFEQLAAHEIACARRARRTDALLYLDLDGFKGINDTFGHAEGDDALRTVASVIADTVRDHDIVARLGGDELVVYAAGLHRSGEGHAVAARLQAALDAHNRAAAATGRAYTLAFSVGVAELAPGDTLDALLARADTALYEAKQSRYAAA</sequence>
<dbReference type="PROSITE" id="PS50112">
    <property type="entry name" value="PAS"/>
    <property type="match status" value="1"/>
</dbReference>
<dbReference type="KEGG" id="gba:J421_6277"/>
<keyword evidence="1" id="KW-1133">Transmembrane helix</keyword>
<dbReference type="InterPro" id="IPR052155">
    <property type="entry name" value="Biofilm_reg_signaling"/>
</dbReference>
<keyword evidence="4" id="KW-0614">Plasmid</keyword>
<reference evidence="4 5" key="1">
    <citation type="journal article" date="2014" name="Genome Announc.">
        <title>Genome Sequence and Methylome of Soil Bacterium Gemmatirosa kalamazoonensis KBS708T, a Member of the Rarely Cultivated Gemmatimonadetes Phylum.</title>
        <authorList>
            <person name="Debruyn J.M."/>
            <person name="Radosevich M."/>
            <person name="Wommack K.E."/>
            <person name="Polson S.W."/>
            <person name="Hauser L.J."/>
            <person name="Fawaz M.N."/>
            <person name="Korlach J."/>
            <person name="Tsai Y.C."/>
        </authorList>
    </citation>
    <scope>NUCLEOTIDE SEQUENCE [LARGE SCALE GENOMIC DNA]</scope>
    <source>
        <strain evidence="4 5">KBS708</strain>
        <plasmid evidence="5">Plasmid 2</plasmid>
    </source>
</reference>
<dbReference type="InterPro" id="IPR043128">
    <property type="entry name" value="Rev_trsase/Diguanyl_cyclase"/>
</dbReference>
<evidence type="ECO:0000256" key="1">
    <source>
        <dbReference type="SAM" id="Phobius"/>
    </source>
</evidence>
<geneLocation type="plasmid" evidence="4 5">
    <name>2</name>
</geneLocation>
<gene>
    <name evidence="4" type="ORF">J421_6277</name>
</gene>
<evidence type="ECO:0000313" key="4">
    <source>
        <dbReference type="EMBL" id="AHG93812.1"/>
    </source>
</evidence>
<dbReference type="SUPFAM" id="SSF55073">
    <property type="entry name" value="Nucleotide cyclase"/>
    <property type="match status" value="1"/>
</dbReference>
<dbReference type="InterPro" id="IPR000160">
    <property type="entry name" value="GGDEF_dom"/>
</dbReference>
<keyword evidence="1" id="KW-0472">Membrane</keyword>
<feature type="domain" description="PAS" evidence="2">
    <location>
        <begin position="233"/>
        <end position="294"/>
    </location>
</feature>
<dbReference type="InterPro" id="IPR013656">
    <property type="entry name" value="PAS_4"/>
</dbReference>
<dbReference type="CDD" id="cd00130">
    <property type="entry name" value="PAS"/>
    <property type="match status" value="1"/>
</dbReference>
<evidence type="ECO:0000259" key="3">
    <source>
        <dbReference type="PROSITE" id="PS50887"/>
    </source>
</evidence>
<feature type="transmembrane region" description="Helical" evidence="1">
    <location>
        <begin position="192"/>
        <end position="209"/>
    </location>
</feature>
<dbReference type="SMART" id="SM00091">
    <property type="entry name" value="PAS"/>
    <property type="match status" value="1"/>
</dbReference>
<organism evidence="4 5">
    <name type="scientific">Gemmatirosa kalamazoonensis</name>
    <dbReference type="NCBI Taxonomy" id="861299"/>
    <lineage>
        <taxon>Bacteria</taxon>
        <taxon>Pseudomonadati</taxon>
        <taxon>Gemmatimonadota</taxon>
        <taxon>Gemmatimonadia</taxon>
        <taxon>Gemmatimonadales</taxon>
        <taxon>Gemmatimonadaceae</taxon>
        <taxon>Gemmatirosa</taxon>
    </lineage>
</organism>
<feature type="domain" description="GGDEF" evidence="3">
    <location>
        <begin position="387"/>
        <end position="517"/>
    </location>
</feature>
<keyword evidence="1" id="KW-0812">Transmembrane</keyword>
<dbReference type="HOGENOM" id="CLU_526538_0_0_0"/>
<dbReference type="RefSeq" id="WP_104023568.1">
    <property type="nucleotide sequence ID" value="NZ_CP007130.1"/>
</dbReference>
<evidence type="ECO:0000313" key="5">
    <source>
        <dbReference type="Proteomes" id="UP000019151"/>
    </source>
</evidence>
<dbReference type="PANTHER" id="PTHR44757:SF2">
    <property type="entry name" value="BIOFILM ARCHITECTURE MAINTENANCE PROTEIN MBAA"/>
    <property type="match status" value="1"/>
</dbReference>
<dbReference type="Pfam" id="PF05227">
    <property type="entry name" value="CHASE3"/>
    <property type="match status" value="1"/>
</dbReference>